<reference evidence="5 6" key="1">
    <citation type="submission" date="2019-04" db="EMBL/GenBank/DDBJ databases">
        <authorList>
            <person name="Li Y."/>
            <person name="Wang J."/>
        </authorList>
    </citation>
    <scope>NUCLEOTIDE SEQUENCE [LARGE SCALE GENOMIC DNA]</scope>
    <source>
        <strain evidence="5 6">DSM 14668</strain>
    </source>
</reference>
<proteinExistence type="inferred from homology"/>
<dbReference type="InterPro" id="IPR002510">
    <property type="entry name" value="Metalloprtase-TldD/E_N"/>
</dbReference>
<dbReference type="Pfam" id="PF19289">
    <property type="entry name" value="PmbA_TldD_3rd"/>
    <property type="match status" value="1"/>
</dbReference>
<evidence type="ECO:0000256" key="1">
    <source>
        <dbReference type="ARBA" id="ARBA00005836"/>
    </source>
</evidence>
<dbReference type="EMBL" id="SSMQ01000114">
    <property type="protein sequence ID" value="TKC94109.1"/>
    <property type="molecule type" value="Genomic_DNA"/>
</dbReference>
<comment type="similarity">
    <text evidence="1">Belongs to the peptidase U62 family.</text>
</comment>
<dbReference type="GO" id="GO:0008237">
    <property type="term" value="F:metallopeptidase activity"/>
    <property type="evidence" value="ECO:0007669"/>
    <property type="project" value="InterPro"/>
</dbReference>
<dbReference type="PANTHER" id="PTHR43421:SF1">
    <property type="entry name" value="METALLOPROTEASE PMBA"/>
    <property type="match status" value="1"/>
</dbReference>
<dbReference type="PANTHER" id="PTHR43421">
    <property type="entry name" value="METALLOPROTEASE PMBA"/>
    <property type="match status" value="1"/>
</dbReference>
<name>A0A4U1IJL7_9BACT</name>
<sequence length="442" mass="47585">MTNEAMLQIARNAVSLAKQKGAAEVAAVARVKRDVDVTWRDGKLEKITEATSRGLEVRLYVDGRYSTCSTSDLRPEGLASFLDNAIGLTRTLAKDPHRSLPDPALYSKATPEGLSMADPKIESITALDLRRTAQSMEEAARSVKGSEAILSVTTNGYHSWSETTQVHSNGLEASFAGTEFSISADVSIKDDDGRRPEEGEYAWVRLYADLPDVAAVGRRATERALARRGAKKAPSAVMPVLIDNRAAGRFLSYLLRPLTGAALQQKRSFLEGFVGKPFGSDKLDFADDPLLPKGLGTRPFDGEGLAARRMPVFEKGVLKNHYIDTYYGKKLSMAPTTGGSTNIAWKLGPKTQAALALDVKEGLLITSFLGGNSNDATGDFSLGVQGFVIRGGKIAEPIAEMNVSGRHVDVWKRLIAVGNDPFAYGTSRTPTLVFDGMQVAGT</sequence>
<dbReference type="RefSeq" id="WP_136936077.1">
    <property type="nucleotide sequence ID" value="NZ_SSMQ01000114.1"/>
</dbReference>
<feature type="domain" description="Metalloprotease TldD/E central" evidence="4">
    <location>
        <begin position="121"/>
        <end position="227"/>
    </location>
</feature>
<keyword evidence="6" id="KW-1185">Reference proteome</keyword>
<evidence type="ECO:0000259" key="3">
    <source>
        <dbReference type="Pfam" id="PF19289"/>
    </source>
</evidence>
<evidence type="ECO:0000313" key="5">
    <source>
        <dbReference type="EMBL" id="TKC94109.1"/>
    </source>
</evidence>
<dbReference type="Pfam" id="PF01523">
    <property type="entry name" value="PmbA_TldD_1st"/>
    <property type="match status" value="1"/>
</dbReference>
<dbReference type="Gene3D" id="3.30.2290.10">
    <property type="entry name" value="PmbA/TldD superfamily"/>
    <property type="match status" value="1"/>
</dbReference>
<dbReference type="GO" id="GO:0006508">
    <property type="term" value="P:proteolysis"/>
    <property type="evidence" value="ECO:0007669"/>
    <property type="project" value="InterPro"/>
</dbReference>
<accession>A0A4U1IJL7</accession>
<dbReference type="Pfam" id="PF19290">
    <property type="entry name" value="PmbA_TldD_2nd"/>
    <property type="match status" value="1"/>
</dbReference>
<dbReference type="GO" id="GO:0005829">
    <property type="term" value="C:cytosol"/>
    <property type="evidence" value="ECO:0007669"/>
    <property type="project" value="TreeGrafter"/>
</dbReference>
<feature type="domain" description="Metalloprotease TldD/E N-terminal" evidence="2">
    <location>
        <begin position="32"/>
        <end position="86"/>
    </location>
</feature>
<dbReference type="InterPro" id="IPR045569">
    <property type="entry name" value="Metalloprtase-TldD/E_C"/>
</dbReference>
<dbReference type="AlphaFoldDB" id="A0A4U1IJL7"/>
<dbReference type="InterPro" id="IPR035068">
    <property type="entry name" value="TldD/PmbA_N"/>
</dbReference>
<evidence type="ECO:0000313" key="6">
    <source>
        <dbReference type="Proteomes" id="UP000309215"/>
    </source>
</evidence>
<dbReference type="Proteomes" id="UP000309215">
    <property type="component" value="Unassembled WGS sequence"/>
</dbReference>
<protein>
    <submittedName>
        <fullName evidence="5">TldD/PmbA family protein</fullName>
    </submittedName>
</protein>
<feature type="domain" description="Metalloprotease TldD/E C-terminal" evidence="3">
    <location>
        <begin position="237"/>
        <end position="441"/>
    </location>
</feature>
<organism evidence="5 6">
    <name type="scientific">Polyangium fumosum</name>
    <dbReference type="NCBI Taxonomy" id="889272"/>
    <lineage>
        <taxon>Bacteria</taxon>
        <taxon>Pseudomonadati</taxon>
        <taxon>Myxococcota</taxon>
        <taxon>Polyangia</taxon>
        <taxon>Polyangiales</taxon>
        <taxon>Polyangiaceae</taxon>
        <taxon>Polyangium</taxon>
    </lineage>
</organism>
<evidence type="ECO:0000259" key="2">
    <source>
        <dbReference type="Pfam" id="PF01523"/>
    </source>
</evidence>
<evidence type="ECO:0000259" key="4">
    <source>
        <dbReference type="Pfam" id="PF19290"/>
    </source>
</evidence>
<dbReference type="OrthoDB" id="9803618at2"/>
<dbReference type="SUPFAM" id="SSF111283">
    <property type="entry name" value="Putative modulator of DNA gyrase, PmbA/TldD"/>
    <property type="match status" value="1"/>
</dbReference>
<dbReference type="InterPro" id="IPR045570">
    <property type="entry name" value="Metalloprtase-TldD/E_cen_dom"/>
</dbReference>
<comment type="caution">
    <text evidence="5">The sequence shown here is derived from an EMBL/GenBank/DDBJ whole genome shotgun (WGS) entry which is preliminary data.</text>
</comment>
<dbReference type="InterPro" id="IPR047657">
    <property type="entry name" value="PmbA"/>
</dbReference>
<gene>
    <name evidence="5" type="ORF">E8A74_48855</name>
</gene>
<dbReference type="InterPro" id="IPR036059">
    <property type="entry name" value="TldD/PmbA_sf"/>
</dbReference>